<dbReference type="PANTHER" id="PTHR30330:SF3">
    <property type="entry name" value="TRANSCRIPTIONAL REGULATOR, LRP FAMILY"/>
    <property type="match status" value="1"/>
</dbReference>
<dbReference type="Proteomes" id="UP000541810">
    <property type="component" value="Unassembled WGS sequence"/>
</dbReference>
<evidence type="ECO:0000256" key="10">
    <source>
        <dbReference type="SAM" id="SignalP"/>
    </source>
</evidence>
<feature type="compositionally biased region" description="Low complexity" evidence="9">
    <location>
        <begin position="62"/>
        <end position="80"/>
    </location>
</feature>
<dbReference type="GO" id="GO:0005886">
    <property type="term" value="C:plasma membrane"/>
    <property type="evidence" value="ECO:0007669"/>
    <property type="project" value="UniProtKB-SubCell"/>
</dbReference>
<dbReference type="RefSeq" id="WP_184678867.1">
    <property type="nucleotide sequence ID" value="NZ_JACHGY010000001.1"/>
</dbReference>
<evidence type="ECO:0000313" key="12">
    <source>
        <dbReference type="Proteomes" id="UP000541810"/>
    </source>
</evidence>
<sequence>MIHAPNRQTRPLKVWGLLLSMLLVMGVGFSAQAQDAAELTPPAVAETTGAVAEEAEQVAQDAAEAADASAADGSTDATASADEEPPSLGDRLDSILNPINGAIFTTLFFDVSFGLFGEDVKLPFLVVWLGFGAMFYTVYHGFINIRGFRHAWQIVRGKWAGSADDGDIPPFRALTSALSATVGLGNIAGVAIAMVVGGPGALFWMMVLGLFGMTSKFHETTLAQMFRVKNDDGSMSGGPMYFLDRGLKQINPNLEPLGKTLAVVFAIFLMGAALGGGNMFQANQSFEACFDQFVQPFLADENVETARRAGSVGFGIVMAAMVSVVIIGGIGRIGAATSIIVPVMATVYVAACSFIIVTNAEQLPSLIGLIFQEAWAPEAGLGGVLGAMMVGFQRAAFSSEAGIGSSAVAHSAAKVDEPIREGFVASLEPFIDTIVICFMTGMVVLITGTYQDFEPNAAGAAVTLAAFESRPIMETLQFPKILTISIVLFAFSTMISWCYYGERAWGYLFGIKSVIVFRLVFVVCVFVGSVASLGSVIDSADAMLLACGLPNILGGIILAPLVKKRLKAYWLRYCSGEMKPGEVVAKIPSDDGPGANI</sequence>
<dbReference type="Pfam" id="PF01235">
    <property type="entry name" value="Na_Ala_symp"/>
    <property type="match status" value="1"/>
</dbReference>
<comment type="subcellular location">
    <subcellularLocation>
        <location evidence="1 8">Cell membrane</location>
        <topology evidence="1 8">Multi-pass membrane protein</topology>
    </subcellularLocation>
</comment>
<feature type="transmembrane region" description="Helical" evidence="8">
    <location>
        <begin position="430"/>
        <end position="450"/>
    </location>
</feature>
<evidence type="ECO:0000256" key="8">
    <source>
        <dbReference type="RuleBase" id="RU363064"/>
    </source>
</evidence>
<evidence type="ECO:0000256" key="1">
    <source>
        <dbReference type="ARBA" id="ARBA00004651"/>
    </source>
</evidence>
<keyword evidence="10" id="KW-0732">Signal</keyword>
<feature type="region of interest" description="Disordered" evidence="9">
    <location>
        <begin position="62"/>
        <end position="87"/>
    </location>
</feature>
<feature type="transmembrane region" description="Helical" evidence="8">
    <location>
        <begin position="513"/>
        <end position="537"/>
    </location>
</feature>
<accession>A0A7X0H8T7</accession>
<dbReference type="InterPro" id="IPR001463">
    <property type="entry name" value="Na/Ala_symport"/>
</dbReference>
<feature type="signal peptide" evidence="10">
    <location>
        <begin position="1"/>
        <end position="33"/>
    </location>
</feature>
<keyword evidence="3 8" id="KW-0813">Transport</keyword>
<evidence type="ECO:0000256" key="5">
    <source>
        <dbReference type="ARBA" id="ARBA00022692"/>
    </source>
</evidence>
<comment type="caution">
    <text evidence="11">The sequence shown here is derived from an EMBL/GenBank/DDBJ whole genome shotgun (WGS) entry which is preliminary data.</text>
</comment>
<feature type="transmembrane region" description="Helical" evidence="8">
    <location>
        <begin position="187"/>
        <end position="211"/>
    </location>
</feature>
<evidence type="ECO:0000313" key="11">
    <source>
        <dbReference type="EMBL" id="MBB6431397.1"/>
    </source>
</evidence>
<dbReference type="EMBL" id="JACHGY010000001">
    <property type="protein sequence ID" value="MBB6431397.1"/>
    <property type="molecule type" value="Genomic_DNA"/>
</dbReference>
<feature type="transmembrane region" description="Helical" evidence="8">
    <location>
        <begin position="481"/>
        <end position="501"/>
    </location>
</feature>
<keyword evidence="6 8" id="KW-1133">Transmembrane helix</keyword>
<feature type="chain" id="PRO_5031082499" evidence="10">
    <location>
        <begin position="34"/>
        <end position="597"/>
    </location>
</feature>
<feature type="transmembrane region" description="Helical" evidence="8">
    <location>
        <begin position="312"/>
        <end position="333"/>
    </location>
</feature>
<feature type="transmembrane region" description="Helical" evidence="8">
    <location>
        <begin position="543"/>
        <end position="562"/>
    </location>
</feature>
<keyword evidence="5 8" id="KW-0812">Transmembrane</keyword>
<dbReference type="NCBIfam" id="TIGR00835">
    <property type="entry name" value="agcS"/>
    <property type="match status" value="1"/>
</dbReference>
<reference evidence="11 12" key="1">
    <citation type="submission" date="2020-08" db="EMBL/GenBank/DDBJ databases">
        <title>Genomic Encyclopedia of Type Strains, Phase IV (KMG-IV): sequencing the most valuable type-strain genomes for metagenomic binning, comparative biology and taxonomic classification.</title>
        <authorList>
            <person name="Goeker M."/>
        </authorList>
    </citation>
    <scope>NUCLEOTIDE SEQUENCE [LARGE SCALE GENOMIC DNA]</scope>
    <source>
        <strain evidence="11 12">DSM 103725</strain>
    </source>
</reference>
<organism evidence="11 12">
    <name type="scientific">Algisphaera agarilytica</name>
    <dbReference type="NCBI Taxonomy" id="1385975"/>
    <lineage>
        <taxon>Bacteria</taxon>
        <taxon>Pseudomonadati</taxon>
        <taxon>Planctomycetota</taxon>
        <taxon>Phycisphaerae</taxon>
        <taxon>Phycisphaerales</taxon>
        <taxon>Phycisphaeraceae</taxon>
        <taxon>Algisphaera</taxon>
    </lineage>
</organism>
<feature type="transmembrane region" description="Helical" evidence="8">
    <location>
        <begin position="339"/>
        <end position="357"/>
    </location>
</feature>
<protein>
    <submittedName>
        <fullName evidence="11">AGCS family alanine or glycine:cation symporter</fullName>
    </submittedName>
</protein>
<dbReference type="GO" id="GO:0005283">
    <property type="term" value="F:amino acid:sodium symporter activity"/>
    <property type="evidence" value="ECO:0007669"/>
    <property type="project" value="InterPro"/>
</dbReference>
<dbReference type="AlphaFoldDB" id="A0A7X0H8T7"/>
<evidence type="ECO:0000256" key="9">
    <source>
        <dbReference type="SAM" id="MobiDB-lite"/>
    </source>
</evidence>
<dbReference type="PRINTS" id="PR00175">
    <property type="entry name" value="NAALASMPORT"/>
</dbReference>
<dbReference type="PANTHER" id="PTHR30330">
    <property type="entry name" value="AGSS FAMILY TRANSPORTER, SODIUM-ALANINE"/>
    <property type="match status" value="1"/>
</dbReference>
<keyword evidence="7 8" id="KW-0472">Membrane</keyword>
<keyword evidence="8" id="KW-0769">Symport</keyword>
<name>A0A7X0H8T7_9BACT</name>
<comment type="similarity">
    <text evidence="2 8">Belongs to the alanine or glycine:cation symporter (AGCS) (TC 2.A.25) family.</text>
</comment>
<keyword evidence="12" id="KW-1185">Reference proteome</keyword>
<evidence type="ECO:0000256" key="3">
    <source>
        <dbReference type="ARBA" id="ARBA00022448"/>
    </source>
</evidence>
<evidence type="ECO:0000256" key="4">
    <source>
        <dbReference type="ARBA" id="ARBA00022475"/>
    </source>
</evidence>
<keyword evidence="4 8" id="KW-1003">Cell membrane</keyword>
<evidence type="ECO:0000256" key="2">
    <source>
        <dbReference type="ARBA" id="ARBA00009261"/>
    </source>
</evidence>
<evidence type="ECO:0000256" key="7">
    <source>
        <dbReference type="ARBA" id="ARBA00023136"/>
    </source>
</evidence>
<gene>
    <name evidence="11" type="ORF">HNQ40_003203</name>
</gene>
<feature type="transmembrane region" description="Helical" evidence="8">
    <location>
        <begin position="122"/>
        <end position="142"/>
    </location>
</feature>
<proteinExistence type="inferred from homology"/>
<evidence type="ECO:0000256" key="6">
    <source>
        <dbReference type="ARBA" id="ARBA00022989"/>
    </source>
</evidence>